<dbReference type="Proteomes" id="UP001162031">
    <property type="component" value="Unassembled WGS sequence"/>
</dbReference>
<keyword evidence="3" id="KW-1185">Reference proteome</keyword>
<protein>
    <recommendedName>
        <fullName evidence="4">RxLR effector candidate protein</fullName>
    </recommendedName>
</protein>
<accession>A0AAV0UWE3</accession>
<proteinExistence type="predicted"/>
<keyword evidence="1" id="KW-1133">Transmembrane helix</keyword>
<organism evidence="2 3">
    <name type="scientific">Hyaloperonospora brassicae</name>
    <name type="common">Brassica downy mildew</name>
    <name type="synonym">Peronospora brassicae</name>
    <dbReference type="NCBI Taxonomy" id="162125"/>
    <lineage>
        <taxon>Eukaryota</taxon>
        <taxon>Sar</taxon>
        <taxon>Stramenopiles</taxon>
        <taxon>Oomycota</taxon>
        <taxon>Peronosporomycetes</taxon>
        <taxon>Peronosporales</taxon>
        <taxon>Peronosporaceae</taxon>
        <taxon>Hyaloperonospora</taxon>
    </lineage>
</organism>
<sequence length="138" mass="15972">MWFSALRQKLQLLVIVFFIFVAFAASEAAWMLWATLVIFLLLLLLIDLLFLNEGDFKYDPDYKVRQRTKKRFFCVLKKEGADKLSVMCDMTELGAFRRPKILKETDSALTGTSTVGKIEKESRYLYPTKSQKPTCVDV</sequence>
<evidence type="ECO:0000313" key="3">
    <source>
        <dbReference type="Proteomes" id="UP001162031"/>
    </source>
</evidence>
<evidence type="ECO:0000256" key="1">
    <source>
        <dbReference type="SAM" id="Phobius"/>
    </source>
</evidence>
<dbReference type="AlphaFoldDB" id="A0AAV0UWE3"/>
<evidence type="ECO:0008006" key="4">
    <source>
        <dbReference type="Google" id="ProtNLM"/>
    </source>
</evidence>
<keyword evidence="1" id="KW-0812">Transmembrane</keyword>
<name>A0AAV0UWE3_HYABA</name>
<dbReference type="EMBL" id="CANTFL010001446">
    <property type="protein sequence ID" value="CAI5740802.1"/>
    <property type="molecule type" value="Genomic_DNA"/>
</dbReference>
<evidence type="ECO:0000313" key="2">
    <source>
        <dbReference type="EMBL" id="CAI5740802.1"/>
    </source>
</evidence>
<feature type="transmembrane region" description="Helical" evidence="1">
    <location>
        <begin position="34"/>
        <end position="51"/>
    </location>
</feature>
<gene>
    <name evidence="2" type="ORF">HBR001_LOCUS8272</name>
</gene>
<keyword evidence="1" id="KW-0472">Membrane</keyword>
<comment type="caution">
    <text evidence="2">The sequence shown here is derived from an EMBL/GenBank/DDBJ whole genome shotgun (WGS) entry which is preliminary data.</text>
</comment>
<reference evidence="2" key="1">
    <citation type="submission" date="2022-12" db="EMBL/GenBank/DDBJ databases">
        <authorList>
            <person name="Webb A."/>
        </authorList>
    </citation>
    <scope>NUCLEOTIDE SEQUENCE</scope>
    <source>
        <strain evidence="2">Hp1</strain>
    </source>
</reference>